<dbReference type="Proteomes" id="UP000784294">
    <property type="component" value="Unassembled WGS sequence"/>
</dbReference>
<name>A0A3S5B401_9PLAT</name>
<comment type="caution">
    <text evidence="1">The sequence shown here is derived from an EMBL/GenBank/DDBJ whole genome shotgun (WGS) entry which is preliminary data.</text>
</comment>
<evidence type="ECO:0000313" key="1">
    <source>
        <dbReference type="EMBL" id="VEL32907.1"/>
    </source>
</evidence>
<proteinExistence type="predicted"/>
<organism evidence="1 2">
    <name type="scientific">Protopolystoma xenopodis</name>
    <dbReference type="NCBI Taxonomy" id="117903"/>
    <lineage>
        <taxon>Eukaryota</taxon>
        <taxon>Metazoa</taxon>
        <taxon>Spiralia</taxon>
        <taxon>Lophotrochozoa</taxon>
        <taxon>Platyhelminthes</taxon>
        <taxon>Monogenea</taxon>
        <taxon>Polyopisthocotylea</taxon>
        <taxon>Polystomatidea</taxon>
        <taxon>Polystomatidae</taxon>
        <taxon>Protopolystoma</taxon>
    </lineage>
</organism>
<protein>
    <submittedName>
        <fullName evidence="1">Uncharacterized protein</fullName>
    </submittedName>
</protein>
<evidence type="ECO:0000313" key="2">
    <source>
        <dbReference type="Proteomes" id="UP000784294"/>
    </source>
</evidence>
<sequence length="119" mass="12396">MTADSFPFLPVAKSSSPSRPPLALDSACSLAPPASHPQAVASSTRLVSSSCIACQPDLTLEMSPLSDSPSIAPQATVNQLRPPTRYYGIGPVGCCAVCFGHLGPLFLSPSRTHRYANPT</sequence>
<keyword evidence="2" id="KW-1185">Reference proteome</keyword>
<dbReference type="EMBL" id="CAAALY010244856">
    <property type="protein sequence ID" value="VEL32907.1"/>
    <property type="molecule type" value="Genomic_DNA"/>
</dbReference>
<reference evidence="1" key="1">
    <citation type="submission" date="2018-11" db="EMBL/GenBank/DDBJ databases">
        <authorList>
            <consortium name="Pathogen Informatics"/>
        </authorList>
    </citation>
    <scope>NUCLEOTIDE SEQUENCE</scope>
</reference>
<accession>A0A3S5B401</accession>
<gene>
    <name evidence="1" type="ORF">PXEA_LOCUS26347</name>
</gene>
<dbReference type="AlphaFoldDB" id="A0A3S5B401"/>